<protein>
    <submittedName>
        <fullName evidence="1">Uncharacterized protein</fullName>
    </submittedName>
</protein>
<sequence length="87" mass="9801">MDAKRVKDAVEVLNWLATQIHTMPDRERATIESGVFLALSSICLGDYASLVADGTEPYDALKVAADRMTEYRKEMLRTWQPLMPEVA</sequence>
<comment type="caution">
    <text evidence="1">The sequence shown here is derived from an EMBL/GenBank/DDBJ whole genome shotgun (WGS) entry which is preliminary data.</text>
</comment>
<accession>A0A923S3E3</accession>
<gene>
    <name evidence="1" type="ORF">H8R02_18465</name>
</gene>
<proteinExistence type="predicted"/>
<dbReference type="EMBL" id="JACORU010000007">
    <property type="protein sequence ID" value="MBC5766459.1"/>
    <property type="molecule type" value="Genomic_DNA"/>
</dbReference>
<reference evidence="1" key="1">
    <citation type="submission" date="2020-08" db="EMBL/GenBank/DDBJ databases">
        <title>Ramlibacter sp. GTP1 16S ribosomal RNA gene genome sequencing and assembly.</title>
        <authorList>
            <person name="Kang M."/>
        </authorList>
    </citation>
    <scope>NUCLEOTIDE SEQUENCE</scope>
    <source>
        <strain evidence="1">GTP1</strain>
    </source>
</reference>
<keyword evidence="2" id="KW-1185">Reference proteome</keyword>
<dbReference type="Proteomes" id="UP000596827">
    <property type="component" value="Unassembled WGS sequence"/>
</dbReference>
<evidence type="ECO:0000313" key="1">
    <source>
        <dbReference type="EMBL" id="MBC5766459.1"/>
    </source>
</evidence>
<name>A0A923S3E3_9BURK</name>
<dbReference type="RefSeq" id="WP_187082955.1">
    <property type="nucleotide sequence ID" value="NZ_JACORU010000007.1"/>
</dbReference>
<dbReference type="AlphaFoldDB" id="A0A923S3E3"/>
<evidence type="ECO:0000313" key="2">
    <source>
        <dbReference type="Proteomes" id="UP000596827"/>
    </source>
</evidence>
<organism evidence="1 2">
    <name type="scientific">Ramlibacter albus</name>
    <dbReference type="NCBI Taxonomy" id="2079448"/>
    <lineage>
        <taxon>Bacteria</taxon>
        <taxon>Pseudomonadati</taxon>
        <taxon>Pseudomonadota</taxon>
        <taxon>Betaproteobacteria</taxon>
        <taxon>Burkholderiales</taxon>
        <taxon>Comamonadaceae</taxon>
        <taxon>Ramlibacter</taxon>
    </lineage>
</organism>